<accession>A0ABN3L1L4</accession>
<reference evidence="2 3" key="1">
    <citation type="journal article" date="2019" name="Int. J. Syst. Evol. Microbiol.">
        <title>The Global Catalogue of Microorganisms (GCM) 10K type strain sequencing project: providing services to taxonomists for standard genome sequencing and annotation.</title>
        <authorList>
            <consortium name="The Broad Institute Genomics Platform"/>
            <consortium name="The Broad Institute Genome Sequencing Center for Infectious Disease"/>
            <person name="Wu L."/>
            <person name="Ma J."/>
        </authorList>
    </citation>
    <scope>NUCLEOTIDE SEQUENCE [LARGE SCALE GENOMIC DNA]</scope>
    <source>
        <strain evidence="2 3">JCM 6307</strain>
    </source>
</reference>
<gene>
    <name evidence="2" type="ORF">GCM10010406_08130</name>
</gene>
<dbReference type="Pfam" id="PF06889">
    <property type="entry name" value="DUF1266"/>
    <property type="match status" value="1"/>
</dbReference>
<evidence type="ECO:0000313" key="3">
    <source>
        <dbReference type="Proteomes" id="UP001501358"/>
    </source>
</evidence>
<evidence type="ECO:0000313" key="2">
    <source>
        <dbReference type="EMBL" id="GAA2474495.1"/>
    </source>
</evidence>
<dbReference type="EMBL" id="BAAATA010000003">
    <property type="protein sequence ID" value="GAA2474495.1"/>
    <property type="molecule type" value="Genomic_DNA"/>
</dbReference>
<organism evidence="2 3">
    <name type="scientific">Streptomyces thermolineatus</name>
    <dbReference type="NCBI Taxonomy" id="44033"/>
    <lineage>
        <taxon>Bacteria</taxon>
        <taxon>Bacillati</taxon>
        <taxon>Actinomycetota</taxon>
        <taxon>Actinomycetes</taxon>
        <taxon>Kitasatosporales</taxon>
        <taxon>Streptomycetaceae</taxon>
        <taxon>Streptomyces</taxon>
    </lineage>
</organism>
<proteinExistence type="predicted"/>
<evidence type="ECO:0000259" key="1">
    <source>
        <dbReference type="Pfam" id="PF06889"/>
    </source>
</evidence>
<comment type="caution">
    <text evidence="2">The sequence shown here is derived from an EMBL/GenBank/DDBJ whole genome shotgun (WGS) entry which is preliminary data.</text>
</comment>
<name>A0ABN3L1L4_9ACTN</name>
<dbReference type="RefSeq" id="WP_344381707.1">
    <property type="nucleotide sequence ID" value="NZ_BAAATA010000003.1"/>
</dbReference>
<dbReference type="Proteomes" id="UP001501358">
    <property type="component" value="Unassembled WGS sequence"/>
</dbReference>
<feature type="domain" description="DUF1266" evidence="1">
    <location>
        <begin position="193"/>
        <end position="408"/>
    </location>
</feature>
<keyword evidence="3" id="KW-1185">Reference proteome</keyword>
<protein>
    <submittedName>
        <fullName evidence="2">DUF1266 domain-containing protein</fullName>
    </submittedName>
</protein>
<sequence length="409" mass="45786">MAQAAPWRAPSDVEQWLYEAKTRGDWPGYFDVLARTDLYVADSRARVDAHPGTTVLTPHWNSRTRTECLAVFTAGMLPAPVENTVFDSGELDWFAQAWTDGDPPWMVVNPGSPCEAFFRTTPEHRAVWSWHAARANGGGHPRGQIRTLYVGGALHGPVAHGLACGALLFVSNGEFWNSLANHGFGYSNEKNRLAQWWDITDQESWRGCQERLLDAEVISPVWEFVLDVRRSMALDFGGAVEVEHWRQVAERVLRHNIAAAAEPRITPEGVTAPRHRSEAEVEAQVAGVQRLIGRITRYEARFRADGLLPEGKSVRSVEAWDYGRASAMARWGVGARYCTVAEAEQAVLRAGTAARVNYRSWEEFSAGYILGRCLHFDEEEFGNWYQGVLASHRLLTTDPASPWLNIPWS</sequence>
<dbReference type="InterPro" id="IPR009677">
    <property type="entry name" value="DUF1266"/>
</dbReference>